<dbReference type="InParanoid" id="A0A2R5G6M3"/>
<accession>A0A2R5G6M3</accession>
<protein>
    <submittedName>
        <fullName evidence="5">Centromere/kinetochore protein zw10-like</fullName>
    </submittedName>
</protein>
<sequence length="817" mass="87906">MDAHSGSRESAAAASVSASESPSEVLRDLLAASSGSNGSSGAGEGEAADVELELEHWERFVEALDTRANATKRAVQNVLAGHHPEFADTFACSQDVAAQVGKLREDLRQAMDEAASEDSFQGAGVIFVEEKNRILGQLQRLNGLIETLEEMQAVQAALDAVDGAIDTGSLADAGSGLRSAEDRLDNMVRSGAAFVDTKVCRAVRVLARRKKAKLQAAAESLVRASLRIVDRTVSVSAVRGVFKIQDAFAALDALGTLRALARKEIGGPLLELVLRPLVADGLLESSVTQTDRVAELYFAKSSSLQAGDDNARSASPRNHDPELRLERVLEHVLECLRFVDTHVFAGNVEWMAMLADSVWGQADPDGPAGLAVLLRDVLVDALPEDPNRLTAYQGLALSAKELEDVLAEMGLVGNGQRPLLAYLNDLHGHLAQKRRAFYLNEARKLMVQDYGSAERALEEDPTSVLGDLLQEVGAAGDRGPGSFRIPDMKVTISAKAVLRLCYQCLDEAVRSDAGTRADSPDASADSLALVLVQTARDIIELFRVLVPARHKRALADANNSRLSLLLHNDCILFCSHLLVMGFSYRHKLGSRLEDAFFTVDLVPGLREVAAAQLEAQLQLQTSRLVTRCFASSPLDADENEPVASSTSSGADATSVDDIASRLQRCQRELGELAAEFDEVLEADLAAQNLAVVVTGAVDGLLAHVSDKLASARKTAAHASPDLDLTLSSNEISSLREALQAFSESISAMLTRRLSRSQDRKELDRVCRGIHVLSQVSACLERFLSIHIFQDKVKSGALDALSTRQIRGLTTFLFPSDV</sequence>
<evidence type="ECO:0000259" key="3">
    <source>
        <dbReference type="Pfam" id="PF20665"/>
    </source>
</evidence>
<feature type="domain" description="Centromere/kinetochore protein zw10 middle" evidence="3">
    <location>
        <begin position="215"/>
        <end position="446"/>
    </location>
</feature>
<dbReference type="PANTHER" id="PTHR12205:SF0">
    <property type="entry name" value="CENTROMERE_KINETOCHORE PROTEIN ZW10 HOMOLOG"/>
    <property type="match status" value="1"/>
</dbReference>
<dbReference type="GO" id="GO:0005737">
    <property type="term" value="C:cytoplasm"/>
    <property type="evidence" value="ECO:0007669"/>
    <property type="project" value="GOC"/>
</dbReference>
<dbReference type="AlphaFoldDB" id="A0A2R5G6M3"/>
<proteinExistence type="predicted"/>
<dbReference type="Pfam" id="PF20665">
    <property type="entry name" value="Zw10_middle"/>
    <property type="match status" value="1"/>
</dbReference>
<dbReference type="GO" id="GO:1990423">
    <property type="term" value="C:RZZ complex"/>
    <property type="evidence" value="ECO:0007669"/>
    <property type="project" value="TreeGrafter"/>
</dbReference>
<dbReference type="GO" id="GO:0006888">
    <property type="term" value="P:endoplasmic reticulum to Golgi vesicle-mediated transport"/>
    <property type="evidence" value="ECO:0007669"/>
    <property type="project" value="TreeGrafter"/>
</dbReference>
<feature type="compositionally biased region" description="Low complexity" evidence="2">
    <location>
        <begin position="8"/>
        <end position="37"/>
    </location>
</feature>
<keyword evidence="6" id="KW-1185">Reference proteome</keyword>
<dbReference type="PANTHER" id="PTHR12205">
    <property type="entry name" value="CENTROMERE/KINETOCHORE PROTEIN ZW10"/>
    <property type="match status" value="1"/>
</dbReference>
<dbReference type="Proteomes" id="UP000241890">
    <property type="component" value="Unassembled WGS sequence"/>
</dbReference>
<dbReference type="InterPro" id="IPR048343">
    <property type="entry name" value="ZW10_C"/>
</dbReference>
<dbReference type="GO" id="GO:0007094">
    <property type="term" value="P:mitotic spindle assembly checkpoint signaling"/>
    <property type="evidence" value="ECO:0007669"/>
    <property type="project" value="TreeGrafter"/>
</dbReference>
<evidence type="ECO:0000256" key="1">
    <source>
        <dbReference type="SAM" id="Coils"/>
    </source>
</evidence>
<comment type="caution">
    <text evidence="5">The sequence shown here is derived from an EMBL/GenBank/DDBJ whole genome shotgun (WGS) entry which is preliminary data.</text>
</comment>
<dbReference type="Pfam" id="PF20666">
    <property type="entry name" value="ZW10_C"/>
    <property type="match status" value="1"/>
</dbReference>
<evidence type="ECO:0000313" key="6">
    <source>
        <dbReference type="Proteomes" id="UP000241890"/>
    </source>
</evidence>
<evidence type="ECO:0000256" key="2">
    <source>
        <dbReference type="SAM" id="MobiDB-lite"/>
    </source>
</evidence>
<name>A0A2R5G6M3_9STRA</name>
<evidence type="ECO:0000313" key="5">
    <source>
        <dbReference type="EMBL" id="GBG26702.1"/>
    </source>
</evidence>
<reference evidence="5 6" key="1">
    <citation type="submission" date="2017-12" db="EMBL/GenBank/DDBJ databases">
        <title>Sequencing, de novo assembly and annotation of complete genome of a new Thraustochytrid species, strain FCC1311.</title>
        <authorList>
            <person name="Sedici K."/>
            <person name="Godart F."/>
            <person name="Aiese Cigliano R."/>
            <person name="Sanseverino W."/>
            <person name="Barakat M."/>
            <person name="Ortet P."/>
            <person name="Marechal E."/>
            <person name="Cagnac O."/>
            <person name="Amato A."/>
        </authorList>
    </citation>
    <scope>NUCLEOTIDE SEQUENCE [LARGE SCALE GENOMIC DNA]</scope>
</reference>
<dbReference type="OrthoDB" id="534815at2759"/>
<dbReference type="EMBL" id="BEYU01000022">
    <property type="protein sequence ID" value="GBG26702.1"/>
    <property type="molecule type" value="Genomic_DNA"/>
</dbReference>
<feature type="domain" description="Centromere/kinetochore protein zw10 C-terminal" evidence="4">
    <location>
        <begin position="485"/>
        <end position="625"/>
    </location>
</feature>
<keyword evidence="1" id="KW-0175">Coiled coil</keyword>
<feature type="region of interest" description="Disordered" evidence="2">
    <location>
        <begin position="1"/>
        <end position="48"/>
    </location>
</feature>
<evidence type="ECO:0000259" key="4">
    <source>
        <dbReference type="Pfam" id="PF20666"/>
    </source>
</evidence>
<dbReference type="InterPro" id="IPR048344">
    <property type="entry name" value="Zw10_middle"/>
</dbReference>
<feature type="coiled-coil region" evidence="1">
    <location>
        <begin position="655"/>
        <end position="682"/>
    </location>
</feature>
<organism evidence="5 6">
    <name type="scientific">Hondaea fermentalgiana</name>
    <dbReference type="NCBI Taxonomy" id="2315210"/>
    <lineage>
        <taxon>Eukaryota</taxon>
        <taxon>Sar</taxon>
        <taxon>Stramenopiles</taxon>
        <taxon>Bigyra</taxon>
        <taxon>Labyrinthulomycetes</taxon>
        <taxon>Thraustochytrida</taxon>
        <taxon>Thraustochytriidae</taxon>
        <taxon>Hondaea</taxon>
    </lineage>
</organism>
<gene>
    <name evidence="5" type="ORF">FCC1311_029232</name>
</gene>